<dbReference type="EMBL" id="CAXIEN010000046">
    <property type="protein sequence ID" value="CAL1270088.1"/>
    <property type="molecule type" value="Genomic_DNA"/>
</dbReference>
<comment type="caution">
    <text evidence="2">The sequence shown here is derived from an EMBL/GenBank/DDBJ whole genome shotgun (WGS) entry which is preliminary data.</text>
</comment>
<proteinExistence type="predicted"/>
<feature type="signal peptide" evidence="1">
    <location>
        <begin position="1"/>
        <end position="20"/>
    </location>
</feature>
<feature type="chain" id="PRO_5043516814" evidence="1">
    <location>
        <begin position="21"/>
        <end position="560"/>
    </location>
</feature>
<dbReference type="AlphaFoldDB" id="A0AAV1ZEZ0"/>
<organism evidence="2 3">
    <name type="scientific">Larinioides sclopetarius</name>
    <dbReference type="NCBI Taxonomy" id="280406"/>
    <lineage>
        <taxon>Eukaryota</taxon>
        <taxon>Metazoa</taxon>
        <taxon>Ecdysozoa</taxon>
        <taxon>Arthropoda</taxon>
        <taxon>Chelicerata</taxon>
        <taxon>Arachnida</taxon>
        <taxon>Araneae</taxon>
        <taxon>Araneomorphae</taxon>
        <taxon>Entelegynae</taxon>
        <taxon>Araneoidea</taxon>
        <taxon>Araneidae</taxon>
        <taxon>Larinioides</taxon>
    </lineage>
</organism>
<evidence type="ECO:0000313" key="2">
    <source>
        <dbReference type="EMBL" id="CAL1270088.1"/>
    </source>
</evidence>
<accession>A0AAV1ZEZ0</accession>
<name>A0AAV1ZEZ0_9ARAC</name>
<evidence type="ECO:0000313" key="3">
    <source>
        <dbReference type="Proteomes" id="UP001497382"/>
    </source>
</evidence>
<gene>
    <name evidence="2" type="ORF">LARSCL_LOCUS5102</name>
</gene>
<evidence type="ECO:0000256" key="1">
    <source>
        <dbReference type="SAM" id="SignalP"/>
    </source>
</evidence>
<keyword evidence="3" id="KW-1185">Reference proteome</keyword>
<sequence>MVHLWSSIAVLFILFEGSLCRVFMPELRKACGDTDKCANPDLNKFLAGVSFMPTTEWELNTYCPDASQVIWCTIGQCARKNIFGLSVMSNSTADVIHAMLNIGHIVSEICTPGTELRNSYLSGMSCFKDVLNDGETNVGCQREGNTEYENYMQSFDHLVKSTTEETERRKRCVSVAYSLPCIGDANKVICGEDSSAMILSILKRVDILKWLCTDSDVHFLQTKSLIRLFFAGCLGYDASMSFFQKFCNDAENCADYQLGQRLKDIDYLPTTEQELNAFCPSITKLMWCVVQECAGKNVFCSNSPSNRGGNSMISALNIGSIVLEICTYGSELRQNYLYDISCVKGIMFRNGKSNNKCLFEGHSVMLSSQLSVEGVSEEDRKKDMVCISIARIMWCAAKSIFLWTPPRNSIDNFVNSGFNLEKVICEICTFGSRLRQNYLAGISCFKDLLFDERTYNNCLVYGRQTIHRLNLSIEGASDEEKELDRMCMSTFNGLACLVVETENVCGTVTSNMVNEIFQKIKLLTLLNCNEDNMQDLALNFLESKSVDRKKAKIYISFFDS</sequence>
<keyword evidence="1" id="KW-0732">Signal</keyword>
<protein>
    <submittedName>
        <fullName evidence="2">Uncharacterized protein</fullName>
    </submittedName>
</protein>
<reference evidence="2 3" key="1">
    <citation type="submission" date="2024-04" db="EMBL/GenBank/DDBJ databases">
        <authorList>
            <person name="Rising A."/>
            <person name="Reimegard J."/>
            <person name="Sonavane S."/>
            <person name="Akerstrom W."/>
            <person name="Nylinder S."/>
            <person name="Hedman E."/>
            <person name="Kallberg Y."/>
        </authorList>
    </citation>
    <scope>NUCLEOTIDE SEQUENCE [LARGE SCALE GENOMIC DNA]</scope>
</reference>
<dbReference type="Proteomes" id="UP001497382">
    <property type="component" value="Unassembled WGS sequence"/>
</dbReference>